<evidence type="ECO:0000313" key="2">
    <source>
        <dbReference type="Proteomes" id="UP000789570"/>
    </source>
</evidence>
<protein>
    <submittedName>
        <fullName evidence="1">10434_t:CDS:1</fullName>
    </submittedName>
</protein>
<dbReference type="EMBL" id="CAJVPQ010001771">
    <property type="protein sequence ID" value="CAG8568823.1"/>
    <property type="molecule type" value="Genomic_DNA"/>
</dbReference>
<dbReference type="AlphaFoldDB" id="A0A9N9BMG7"/>
<gene>
    <name evidence="1" type="ORF">FCALED_LOCUS6988</name>
</gene>
<keyword evidence="2" id="KW-1185">Reference proteome</keyword>
<proteinExistence type="predicted"/>
<comment type="caution">
    <text evidence="1">The sequence shown here is derived from an EMBL/GenBank/DDBJ whole genome shotgun (WGS) entry which is preliminary data.</text>
</comment>
<organism evidence="1 2">
    <name type="scientific">Funneliformis caledonium</name>
    <dbReference type="NCBI Taxonomy" id="1117310"/>
    <lineage>
        <taxon>Eukaryota</taxon>
        <taxon>Fungi</taxon>
        <taxon>Fungi incertae sedis</taxon>
        <taxon>Mucoromycota</taxon>
        <taxon>Glomeromycotina</taxon>
        <taxon>Glomeromycetes</taxon>
        <taxon>Glomerales</taxon>
        <taxon>Glomeraceae</taxon>
        <taxon>Funneliformis</taxon>
    </lineage>
</organism>
<name>A0A9N9BMG7_9GLOM</name>
<accession>A0A9N9BMG7</accession>
<dbReference type="Proteomes" id="UP000789570">
    <property type="component" value="Unassembled WGS sequence"/>
</dbReference>
<evidence type="ECO:0000313" key="1">
    <source>
        <dbReference type="EMBL" id="CAG8568823.1"/>
    </source>
</evidence>
<sequence length="62" mass="7417">KRSYTSSRWRLELILHKEKKNQGGAFYRNKHGKTNSRHIPIPSDTFNYQYTPAKDILLFCDF</sequence>
<dbReference type="OrthoDB" id="2448782at2759"/>
<reference evidence="1" key="1">
    <citation type="submission" date="2021-06" db="EMBL/GenBank/DDBJ databases">
        <authorList>
            <person name="Kallberg Y."/>
            <person name="Tangrot J."/>
            <person name="Rosling A."/>
        </authorList>
    </citation>
    <scope>NUCLEOTIDE SEQUENCE</scope>
    <source>
        <strain evidence="1">UK204</strain>
    </source>
</reference>
<feature type="non-terminal residue" evidence="1">
    <location>
        <position position="1"/>
    </location>
</feature>